<organism evidence="1 2">
    <name type="scientific">candidate division WWE3 bacterium RIFCSPLOWO2_01_FULL_37_15</name>
    <dbReference type="NCBI Taxonomy" id="1802622"/>
    <lineage>
        <taxon>Bacteria</taxon>
        <taxon>Katanobacteria</taxon>
    </lineage>
</organism>
<comment type="caution">
    <text evidence="1">The sequence shown here is derived from an EMBL/GenBank/DDBJ whole genome shotgun (WGS) entry which is preliminary data.</text>
</comment>
<proteinExistence type="predicted"/>
<protein>
    <recommendedName>
        <fullName evidence="3">JAB domain-containing protein</fullName>
    </recommendedName>
</protein>
<reference evidence="1 2" key="1">
    <citation type="journal article" date="2016" name="Nat. Commun.">
        <title>Thousands of microbial genomes shed light on interconnected biogeochemical processes in an aquifer system.</title>
        <authorList>
            <person name="Anantharaman K."/>
            <person name="Brown C.T."/>
            <person name="Hug L.A."/>
            <person name="Sharon I."/>
            <person name="Castelle C.J."/>
            <person name="Probst A.J."/>
            <person name="Thomas B.C."/>
            <person name="Singh A."/>
            <person name="Wilkins M.J."/>
            <person name="Karaoz U."/>
            <person name="Brodie E.L."/>
            <person name="Williams K.H."/>
            <person name="Hubbard S.S."/>
            <person name="Banfield J.F."/>
        </authorList>
    </citation>
    <scope>NUCLEOTIDE SEQUENCE [LARGE SCALE GENOMIC DNA]</scope>
</reference>
<sequence>MNEPNPETHENPSHVGLEALLITLTFSTDKAIPDTVRSIDLGEIGLTAEEMLDRSLADPQGRERIRTVEVDYVRRLSIDSEDTIGTRTLAQPRPFRYQLLSTGQPDRHYAMEFHTHGPNNLPFSPDDVIGLFRPRNDIISPVSVLAITPERKMLGFRGKETPEWDQEKRKRMNEKWTREILDQIQRKTKPGMTRDQLDGIAGVVEHRFLRFLREHFDIQLFSCPAEENIAHRESA</sequence>
<dbReference type="AlphaFoldDB" id="A0A1F4UXG9"/>
<dbReference type="Proteomes" id="UP000177458">
    <property type="component" value="Unassembled WGS sequence"/>
</dbReference>
<name>A0A1F4UXG9_UNCKA</name>
<accession>A0A1F4UXG9</accession>
<evidence type="ECO:0000313" key="1">
    <source>
        <dbReference type="EMBL" id="OGC49628.1"/>
    </source>
</evidence>
<dbReference type="EMBL" id="MEVF01000017">
    <property type="protein sequence ID" value="OGC49628.1"/>
    <property type="molecule type" value="Genomic_DNA"/>
</dbReference>
<evidence type="ECO:0008006" key="3">
    <source>
        <dbReference type="Google" id="ProtNLM"/>
    </source>
</evidence>
<gene>
    <name evidence="1" type="ORF">A3A69_00115</name>
</gene>
<evidence type="ECO:0000313" key="2">
    <source>
        <dbReference type="Proteomes" id="UP000177458"/>
    </source>
</evidence>